<dbReference type="GO" id="GO:0048471">
    <property type="term" value="C:perinuclear region of cytoplasm"/>
    <property type="evidence" value="ECO:0007669"/>
    <property type="project" value="TreeGrafter"/>
</dbReference>
<dbReference type="GO" id="GO:0031267">
    <property type="term" value="F:small GTPase binding"/>
    <property type="evidence" value="ECO:0007669"/>
    <property type="project" value="TreeGrafter"/>
</dbReference>
<dbReference type="Pfam" id="PF13516">
    <property type="entry name" value="LRR_6"/>
    <property type="match status" value="3"/>
</dbReference>
<dbReference type="EMBL" id="SHOA02000002">
    <property type="protein sequence ID" value="TDH64856.1"/>
    <property type="molecule type" value="Genomic_DNA"/>
</dbReference>
<dbReference type="InterPro" id="IPR027038">
    <property type="entry name" value="RanGap"/>
</dbReference>
<dbReference type="PANTHER" id="PTHR24113">
    <property type="entry name" value="RAN GTPASE-ACTIVATING PROTEIN 1"/>
    <property type="match status" value="1"/>
</dbReference>
<dbReference type="Proteomes" id="UP000294530">
    <property type="component" value="Unassembled WGS sequence"/>
</dbReference>
<evidence type="ECO:0000313" key="5">
    <source>
        <dbReference type="Proteomes" id="UP000294530"/>
    </source>
</evidence>
<name>A0A976FDI1_BRELC</name>
<comment type="caution">
    <text evidence="4">The sequence shown here is derived from an EMBL/GenBank/DDBJ whole genome shotgun (WGS) entry which is preliminary data.</text>
</comment>
<accession>A0A976FDI1</accession>
<dbReference type="GO" id="GO:0005096">
    <property type="term" value="F:GTPase activator activity"/>
    <property type="evidence" value="ECO:0007669"/>
    <property type="project" value="UniProtKB-KW"/>
</dbReference>
<evidence type="ECO:0000256" key="1">
    <source>
        <dbReference type="ARBA" id="ARBA00022468"/>
    </source>
</evidence>
<dbReference type="OrthoDB" id="196566at2759"/>
<dbReference type="SUPFAM" id="SSF52047">
    <property type="entry name" value="RNI-like"/>
    <property type="match status" value="1"/>
</dbReference>
<evidence type="ECO:0000256" key="3">
    <source>
        <dbReference type="ARBA" id="ARBA00022737"/>
    </source>
</evidence>
<keyword evidence="3" id="KW-0677">Repeat</keyword>
<keyword evidence="1" id="KW-0343">GTPase activation</keyword>
<reference evidence="4 5" key="1">
    <citation type="journal article" date="2021" name="Genome Biol.">
        <title>AFLAP: assembly-free linkage analysis pipeline using k-mers from genome sequencing data.</title>
        <authorList>
            <person name="Fletcher K."/>
            <person name="Zhang L."/>
            <person name="Gil J."/>
            <person name="Han R."/>
            <person name="Cavanaugh K."/>
            <person name="Michelmore R."/>
        </authorList>
    </citation>
    <scope>NUCLEOTIDE SEQUENCE [LARGE SCALE GENOMIC DNA]</scope>
    <source>
        <strain evidence="4 5">SF5</strain>
    </source>
</reference>
<dbReference type="Gene3D" id="3.80.10.10">
    <property type="entry name" value="Ribonuclease Inhibitor"/>
    <property type="match status" value="2"/>
</dbReference>
<dbReference type="PANTHER" id="PTHR24113:SF12">
    <property type="entry name" value="RAN GTPASE-ACTIVATING PROTEIN 1"/>
    <property type="match status" value="1"/>
</dbReference>
<keyword evidence="5" id="KW-1185">Reference proteome</keyword>
<dbReference type="AlphaFoldDB" id="A0A976FDI1"/>
<keyword evidence="2" id="KW-0433">Leucine-rich repeat</keyword>
<organism evidence="4 5">
    <name type="scientific">Bremia lactucae</name>
    <name type="common">Lettuce downy mildew</name>
    <dbReference type="NCBI Taxonomy" id="4779"/>
    <lineage>
        <taxon>Eukaryota</taxon>
        <taxon>Sar</taxon>
        <taxon>Stramenopiles</taxon>
        <taxon>Oomycota</taxon>
        <taxon>Peronosporomycetes</taxon>
        <taxon>Peronosporales</taxon>
        <taxon>Peronosporaceae</taxon>
        <taxon>Bremia</taxon>
    </lineage>
</organism>
<dbReference type="GO" id="GO:0005829">
    <property type="term" value="C:cytosol"/>
    <property type="evidence" value="ECO:0007669"/>
    <property type="project" value="TreeGrafter"/>
</dbReference>
<dbReference type="SMART" id="SM00368">
    <property type="entry name" value="LRR_RI"/>
    <property type="match status" value="5"/>
</dbReference>
<dbReference type="InterPro" id="IPR032675">
    <property type="entry name" value="LRR_dom_sf"/>
</dbReference>
<dbReference type="RefSeq" id="XP_067814355.1">
    <property type="nucleotide sequence ID" value="XM_067963982.1"/>
</dbReference>
<evidence type="ECO:0000313" key="4">
    <source>
        <dbReference type="EMBL" id="TDH64856.1"/>
    </source>
</evidence>
<dbReference type="GO" id="GO:0005634">
    <property type="term" value="C:nucleus"/>
    <property type="evidence" value="ECO:0007669"/>
    <property type="project" value="TreeGrafter"/>
</dbReference>
<evidence type="ECO:0000256" key="2">
    <source>
        <dbReference type="ARBA" id="ARBA00022614"/>
    </source>
</evidence>
<dbReference type="PROSITE" id="PS51450">
    <property type="entry name" value="LRR"/>
    <property type="match status" value="1"/>
</dbReference>
<dbReference type="GeneID" id="94349653"/>
<proteinExistence type="predicted"/>
<protein>
    <submittedName>
        <fullName evidence="4">Uncharacterized protein</fullName>
    </submittedName>
</protein>
<dbReference type="GO" id="GO:0006913">
    <property type="term" value="P:nucleocytoplasmic transport"/>
    <property type="evidence" value="ECO:0007669"/>
    <property type="project" value="TreeGrafter"/>
</dbReference>
<dbReference type="KEGG" id="blac:94349653"/>
<gene>
    <name evidence="4" type="ORF">CCR75_005908</name>
</gene>
<dbReference type="InterPro" id="IPR001611">
    <property type="entry name" value="Leu-rich_rpt"/>
</dbReference>
<sequence>MYNVCSREHFQRCLLQLLGECQLGEIERLAGGQSRLDIQAGQETLHVDLDATSFAEVAPPAIAVCHRSILIIRGSHNVSDVCEVEQIGEFVRKSAKCNLKMNTAALGDINEKNEAFDESNNQVLTNDVATGDNCAKSYQLGDIHPPALKLNIEAKTASSVNKILYSESSSKSKIVPSEKGLFSCRRMIKDTRSSYYLPQQMPEFKYTSQDRGIKLDIILQQIHDNHGDIRELDFTFLAKNDKCLDAEGCNLAARSLSTNHTVSKLVIQDHAIGDDGAEALAKMLCRNTTLEYVDLHGNFIGDRGAKALAQALYGHDSLRHLCLSNNIVTDCGASALAEAIRCNCTLTSLNLTNNQIKKVGSEALLHALDVNMHLEGLYLEANDVPAFVVSQLAAALARNRAESLILESHAAEKEAEKMRLKACGLDTEMIDIEMEKNEVETWDDDDSDSASSGFLSCSGLTDVPLSSSGSWI</sequence>